<dbReference type="SUPFAM" id="SSF56672">
    <property type="entry name" value="DNA/RNA polymerases"/>
    <property type="match status" value="1"/>
</dbReference>
<feature type="region of interest" description="Disordered" evidence="14">
    <location>
        <begin position="1104"/>
        <end position="1156"/>
    </location>
</feature>
<comment type="caution">
    <text evidence="17">The sequence shown here is derived from an EMBL/GenBank/DDBJ whole genome shotgun (WGS) entry which is preliminary data.</text>
</comment>
<dbReference type="InterPro" id="IPR043502">
    <property type="entry name" value="DNA/RNA_pol_sf"/>
</dbReference>
<feature type="domain" description="BRCT" evidence="15">
    <location>
        <begin position="61"/>
        <end position="152"/>
    </location>
</feature>
<dbReference type="Gene3D" id="3.30.70.270">
    <property type="match status" value="2"/>
</dbReference>
<keyword evidence="7" id="KW-0548">Nucleotidyltransferase</keyword>
<evidence type="ECO:0000256" key="13">
    <source>
        <dbReference type="ARBA" id="ARBA00023242"/>
    </source>
</evidence>
<evidence type="ECO:0000256" key="12">
    <source>
        <dbReference type="ARBA" id="ARBA00023204"/>
    </source>
</evidence>
<dbReference type="InterPro" id="IPR038401">
    <property type="entry name" value="Rev1_C_sf"/>
</dbReference>
<feature type="compositionally biased region" description="Polar residues" evidence="14">
    <location>
        <begin position="1108"/>
        <end position="1122"/>
    </location>
</feature>
<dbReference type="GO" id="GO:0003677">
    <property type="term" value="F:DNA binding"/>
    <property type="evidence" value="ECO:0007669"/>
    <property type="project" value="UniProtKB-KW"/>
</dbReference>
<organism evidence="17 18">
    <name type="scientific">Vespula maculifrons</name>
    <name type="common">Eastern yellow jacket</name>
    <name type="synonym">Wasp</name>
    <dbReference type="NCBI Taxonomy" id="7453"/>
    <lineage>
        <taxon>Eukaryota</taxon>
        <taxon>Metazoa</taxon>
        <taxon>Ecdysozoa</taxon>
        <taxon>Arthropoda</taxon>
        <taxon>Hexapoda</taxon>
        <taxon>Insecta</taxon>
        <taxon>Pterygota</taxon>
        <taxon>Neoptera</taxon>
        <taxon>Endopterygota</taxon>
        <taxon>Hymenoptera</taxon>
        <taxon>Apocrita</taxon>
        <taxon>Aculeata</taxon>
        <taxon>Vespoidea</taxon>
        <taxon>Vespidae</taxon>
        <taxon>Vespinae</taxon>
        <taxon>Vespula</taxon>
    </lineage>
</organism>
<dbReference type="GO" id="GO:0046872">
    <property type="term" value="F:metal ion binding"/>
    <property type="evidence" value="ECO:0007669"/>
    <property type="project" value="UniProtKB-KW"/>
</dbReference>
<evidence type="ECO:0000256" key="10">
    <source>
        <dbReference type="ARBA" id="ARBA00022842"/>
    </source>
</evidence>
<feature type="region of interest" description="Disordered" evidence="14">
    <location>
        <begin position="339"/>
        <end position="358"/>
    </location>
</feature>
<dbReference type="GO" id="GO:0071897">
    <property type="term" value="P:DNA biosynthetic process"/>
    <property type="evidence" value="ECO:0007669"/>
    <property type="project" value="UniProtKB-KW"/>
</dbReference>
<dbReference type="Gene3D" id="3.30.1490.100">
    <property type="entry name" value="DNA polymerase, Y-family, little finger domain"/>
    <property type="match status" value="1"/>
</dbReference>
<dbReference type="GO" id="GO:0006281">
    <property type="term" value="P:DNA repair"/>
    <property type="evidence" value="ECO:0007669"/>
    <property type="project" value="UniProtKB-KW"/>
</dbReference>
<dbReference type="Pfam" id="PF00817">
    <property type="entry name" value="IMS"/>
    <property type="match status" value="1"/>
</dbReference>
<dbReference type="Proteomes" id="UP001607303">
    <property type="component" value="Unassembled WGS sequence"/>
</dbReference>
<dbReference type="PANTHER" id="PTHR45990">
    <property type="entry name" value="DNA REPAIR PROTEIN REV1"/>
    <property type="match status" value="1"/>
</dbReference>
<feature type="compositionally biased region" description="Basic and acidic residues" evidence="14">
    <location>
        <begin position="1126"/>
        <end position="1156"/>
    </location>
</feature>
<dbReference type="Gene3D" id="1.20.58.1280">
    <property type="entry name" value="DNA repair protein Rev1, C-terminal domain"/>
    <property type="match status" value="1"/>
</dbReference>
<sequence>MKHNLNRRHGLVLSFYIKMAVKKKIQKWNQNGFEEWGGYMEAKKAKLEEQFNEEAKKEHKNASNLFQGVAIFVNGYTDPTADELRELMMAYGGIYHHYMRPKITTHIIASNLPYSKIVMYRKAQCPMPVCKPEWITDSIKAGKVLNYENYLLLTNCIGSQPQLKFEICDKKHNVNNDTKENANTIQSTVESAVLNIATTSEDLNQHSNNSLNPIKTKGTLLSSKNTEFISEFYNNSRLHHIATMGATFKDYINELRDKSDGKFPGLEQLKKLKESKQNSQHSNDSYLSEDEMFSPQENDNAIKQEPVIMHIDMDCFFVSVGLRNRPHLRGLPVAVTHAKGNKSTNTKSNNANNNDQDEEECTSFSEIASCSYEARNAGVKNGMFLGEALKICPKLYTIKYDFEDYKEVSYNLYNIVSSYTLDIEAVSCDEMYVNCTKILEESHLMPMEFATIIRSEISRTTGCPVSAGFGSNKLRARLATKKAKPDGQLYLENNNIISYIDTFNVQDLPGVGYTTTKKLHKMNINTCAELRLVSLGTLQKDFGKKMGELLYNTCRGIDKTKLNLEHVRKSVSAEVNYGIRFENNGEAVDFLKKLCIEVHSRLKKANAKGRCITLKLMVRAKEAPVETVKFMGHGPCDYITKSKNLMSAIDNLTIITKEIIGIWNQLHQTPKDMRGIGIQISRLELQKNKSNDNNLMNFINKTKPPQMRNFFLNECINDQSNKRNFENNETFFHNKETTSTTINTNDSFFKLNNSRSVNMKINDIETLPNNNDTRNSKTDLIQNSSSTFNRSIIVLPSQDINESVLIELPEEIRSEILEAKLKKQNSSNNKFKSQIQTNQENNVNMEINNPKPNEKEGENSKVENTLQNNLQSSEIAKRELSNKNIEENNVQHSTCQKKFLNGTNEVYMLSQEIDESTLNELPDNIRTEIMSTMLNKKNETNDKNKTLKNVQTHQEQFFKQIKPNSGKNTKAELPPLRELDMSVLLELPEDIRNDIFNQYKSSEHQNTNNSSSSAGVSNEQIDHQKNTKESVKQSTAIENVSFSQVDPDFLAALPADMQHDVQQYCIAKKKEDQVKNTNNLSDKNTVVNNPNKQWSVLQYAKNARPLSKSKNNGKYSKVLSSKNKTKKDIKSMPKVKERSNRHEIETDKKSDNVKNSKLDNKEDKIISTLISDINNTNNEKDIVDETEIILAYNRLITNKKETTDTYQRTLIDIVNSFFSLSIEQVCQIFTAIIKMQIQTWIASKTENEIDFFSLAIFLSMLPEKKRIEDLYILLKTMHRCTTKTGSCIWHGIYRKTVEHVQCYMQIEYNSDLMVPPIRCDCFKYNNDVI</sequence>
<dbReference type="InterPro" id="IPR043128">
    <property type="entry name" value="Rev_trsase/Diguanyl_cyclase"/>
</dbReference>
<dbReference type="CDD" id="cd17719">
    <property type="entry name" value="BRCT_Rev1"/>
    <property type="match status" value="1"/>
</dbReference>
<dbReference type="InterPro" id="IPR017961">
    <property type="entry name" value="DNA_pol_Y-fam_little_finger"/>
</dbReference>
<dbReference type="Gene3D" id="6.10.250.1490">
    <property type="match status" value="1"/>
</dbReference>
<keyword evidence="11" id="KW-0238">DNA-binding</keyword>
<name>A0ABD2AWM3_VESMC</name>
<feature type="domain" description="UmuC" evidence="16">
    <location>
        <begin position="308"/>
        <end position="512"/>
    </location>
</feature>
<evidence type="ECO:0000313" key="17">
    <source>
        <dbReference type="EMBL" id="KAL2724791.1"/>
    </source>
</evidence>
<dbReference type="FunFam" id="3.30.1490.100:FF:000001">
    <property type="entry name" value="DNA repair protein REV1"/>
    <property type="match status" value="1"/>
</dbReference>
<dbReference type="Gene3D" id="6.10.250.1630">
    <property type="match status" value="1"/>
</dbReference>
<keyword evidence="13" id="KW-0539">Nucleus</keyword>
<evidence type="ECO:0000256" key="8">
    <source>
        <dbReference type="ARBA" id="ARBA00022723"/>
    </source>
</evidence>
<dbReference type="InterPro" id="IPR036420">
    <property type="entry name" value="BRCT_dom_sf"/>
</dbReference>
<protein>
    <recommendedName>
        <fullName evidence="4">DNA repair protein REV1</fullName>
    </recommendedName>
</protein>
<dbReference type="Gene3D" id="3.40.50.10190">
    <property type="entry name" value="BRCT domain"/>
    <property type="match status" value="1"/>
</dbReference>
<comment type="cofactor">
    <cofactor evidence="1">
        <name>Mg(2+)</name>
        <dbReference type="ChEBI" id="CHEBI:18420"/>
    </cofactor>
</comment>
<dbReference type="FunFam" id="3.40.50.10190:FF:000011">
    <property type="entry name" value="DNA repair protein REV1"/>
    <property type="match status" value="1"/>
</dbReference>
<accession>A0ABD2AWM3</accession>
<keyword evidence="12" id="KW-0234">DNA repair</keyword>
<dbReference type="CDD" id="cd01701">
    <property type="entry name" value="PolY_Rev1"/>
    <property type="match status" value="1"/>
</dbReference>
<gene>
    <name evidence="17" type="ORF">V1477_018652</name>
</gene>
<evidence type="ECO:0000259" key="16">
    <source>
        <dbReference type="PROSITE" id="PS50173"/>
    </source>
</evidence>
<keyword evidence="18" id="KW-1185">Reference proteome</keyword>
<dbReference type="InterPro" id="IPR036775">
    <property type="entry name" value="DNA_pol_Y-fam_lit_finger_sf"/>
</dbReference>
<dbReference type="Pfam" id="PF16589">
    <property type="entry name" value="BRCT_2"/>
    <property type="match status" value="1"/>
</dbReference>
<feature type="compositionally biased region" description="Low complexity" evidence="14">
    <location>
        <begin position="341"/>
        <end position="354"/>
    </location>
</feature>
<dbReference type="EMBL" id="JAYRBN010000112">
    <property type="protein sequence ID" value="KAL2724791.1"/>
    <property type="molecule type" value="Genomic_DNA"/>
</dbReference>
<reference evidence="17 18" key="1">
    <citation type="journal article" date="2024" name="Ann. Entomol. Soc. Am.">
        <title>Genomic analyses of the southern and eastern yellowjacket wasps (Hymenoptera: Vespidae) reveal evolutionary signatures of social life.</title>
        <authorList>
            <person name="Catto M.A."/>
            <person name="Caine P.B."/>
            <person name="Orr S.E."/>
            <person name="Hunt B.G."/>
            <person name="Goodisman M.A.D."/>
        </authorList>
    </citation>
    <scope>NUCLEOTIDE SEQUENCE [LARGE SCALE GENOMIC DNA]</scope>
    <source>
        <strain evidence="17">232</strain>
        <tissue evidence="17">Head and thorax</tissue>
    </source>
</reference>
<evidence type="ECO:0000256" key="7">
    <source>
        <dbReference type="ARBA" id="ARBA00022695"/>
    </source>
</evidence>
<feature type="compositionally biased region" description="Basic and acidic residues" evidence="14">
    <location>
        <begin position="1020"/>
        <end position="1031"/>
    </location>
</feature>
<evidence type="ECO:0000256" key="9">
    <source>
        <dbReference type="ARBA" id="ARBA00022763"/>
    </source>
</evidence>
<dbReference type="InterPro" id="IPR001126">
    <property type="entry name" value="UmuC"/>
</dbReference>
<dbReference type="Pfam" id="PF14377">
    <property type="entry name" value="UBM"/>
    <property type="match status" value="4"/>
</dbReference>
<evidence type="ECO:0000256" key="5">
    <source>
        <dbReference type="ARBA" id="ARBA00022634"/>
    </source>
</evidence>
<comment type="similarity">
    <text evidence="3">Belongs to the DNA polymerase type-Y family.</text>
</comment>
<dbReference type="InterPro" id="IPR001357">
    <property type="entry name" value="BRCT_dom"/>
</dbReference>
<dbReference type="Gene3D" id="3.40.1170.60">
    <property type="match status" value="1"/>
</dbReference>
<evidence type="ECO:0000313" key="18">
    <source>
        <dbReference type="Proteomes" id="UP001607303"/>
    </source>
</evidence>
<dbReference type="PANTHER" id="PTHR45990:SF1">
    <property type="entry name" value="DNA REPAIR PROTEIN REV1"/>
    <property type="match status" value="1"/>
</dbReference>
<keyword evidence="5" id="KW-0237">DNA synthesis</keyword>
<evidence type="ECO:0000256" key="11">
    <source>
        <dbReference type="ARBA" id="ARBA00023125"/>
    </source>
</evidence>
<keyword evidence="6" id="KW-0808">Transferase</keyword>
<dbReference type="InterPro" id="IPR025527">
    <property type="entry name" value="HUWE1/Rev1_UBM"/>
</dbReference>
<evidence type="ECO:0000256" key="6">
    <source>
        <dbReference type="ARBA" id="ARBA00022679"/>
    </source>
</evidence>
<feature type="region of interest" description="Disordered" evidence="14">
    <location>
        <begin position="271"/>
        <end position="293"/>
    </location>
</feature>
<dbReference type="PROSITE" id="PS50173">
    <property type="entry name" value="UMUC"/>
    <property type="match status" value="1"/>
</dbReference>
<dbReference type="InterPro" id="IPR053848">
    <property type="entry name" value="IMS_HHH_1"/>
</dbReference>
<feature type="compositionally biased region" description="Polar residues" evidence="14">
    <location>
        <begin position="1001"/>
        <end position="1019"/>
    </location>
</feature>
<dbReference type="SUPFAM" id="SSF52113">
    <property type="entry name" value="BRCT domain"/>
    <property type="match status" value="1"/>
</dbReference>
<evidence type="ECO:0000256" key="4">
    <source>
        <dbReference type="ARBA" id="ARBA00020399"/>
    </source>
</evidence>
<evidence type="ECO:0000259" key="15">
    <source>
        <dbReference type="PROSITE" id="PS50172"/>
    </source>
</evidence>
<dbReference type="Pfam" id="PF11799">
    <property type="entry name" value="IMS_C"/>
    <property type="match status" value="1"/>
</dbReference>
<dbReference type="GO" id="GO:0016779">
    <property type="term" value="F:nucleotidyltransferase activity"/>
    <property type="evidence" value="ECO:0007669"/>
    <property type="project" value="UniProtKB-KW"/>
</dbReference>
<dbReference type="PROSITE" id="PS50172">
    <property type="entry name" value="BRCT"/>
    <property type="match status" value="1"/>
</dbReference>
<comment type="subcellular location">
    <subcellularLocation>
        <location evidence="2">Nucleus</location>
    </subcellularLocation>
</comment>
<evidence type="ECO:0000256" key="14">
    <source>
        <dbReference type="SAM" id="MobiDB-lite"/>
    </source>
</evidence>
<dbReference type="SUPFAM" id="SSF100879">
    <property type="entry name" value="Lesion bypass DNA polymerase (Y-family), little finger domain"/>
    <property type="match status" value="1"/>
</dbReference>
<dbReference type="SMART" id="SM00292">
    <property type="entry name" value="BRCT"/>
    <property type="match status" value="1"/>
</dbReference>
<evidence type="ECO:0000256" key="2">
    <source>
        <dbReference type="ARBA" id="ARBA00004123"/>
    </source>
</evidence>
<dbReference type="Pfam" id="PF21999">
    <property type="entry name" value="IMS_HHH_1"/>
    <property type="match status" value="1"/>
</dbReference>
<proteinExistence type="inferred from homology"/>
<keyword evidence="10" id="KW-0460">Magnesium</keyword>
<evidence type="ECO:0000256" key="3">
    <source>
        <dbReference type="ARBA" id="ARBA00010945"/>
    </source>
</evidence>
<keyword evidence="8" id="KW-0479">Metal-binding</keyword>
<keyword evidence="9" id="KW-0227">DNA damage</keyword>
<dbReference type="Gene3D" id="1.10.150.20">
    <property type="entry name" value="5' to 3' exonuclease, C-terminal subdomain"/>
    <property type="match status" value="1"/>
</dbReference>
<evidence type="ECO:0000256" key="1">
    <source>
        <dbReference type="ARBA" id="ARBA00001946"/>
    </source>
</evidence>
<dbReference type="GO" id="GO:0005634">
    <property type="term" value="C:nucleus"/>
    <property type="evidence" value="ECO:0007669"/>
    <property type="project" value="UniProtKB-SubCell"/>
</dbReference>
<feature type="region of interest" description="Disordered" evidence="14">
    <location>
        <begin position="1001"/>
        <end position="1033"/>
    </location>
</feature>